<keyword evidence="2 9" id="KW-0554">One-carbon metabolism</keyword>
<feature type="domain" description="Tetrahydrofolate dehydrogenase/cyclohydrolase catalytic" evidence="10">
    <location>
        <begin position="6"/>
        <end position="117"/>
    </location>
</feature>
<comment type="catalytic activity">
    <reaction evidence="9">
        <text>(6R)-5,10-methylene-5,6,7,8-tetrahydrofolate + NADP(+) = (6R)-5,10-methenyltetrahydrofolate + NADPH</text>
        <dbReference type="Rhea" id="RHEA:22812"/>
        <dbReference type="ChEBI" id="CHEBI:15636"/>
        <dbReference type="ChEBI" id="CHEBI:57455"/>
        <dbReference type="ChEBI" id="CHEBI:57783"/>
        <dbReference type="ChEBI" id="CHEBI:58349"/>
        <dbReference type="EC" id="1.5.1.5"/>
    </reaction>
</comment>
<keyword evidence="9" id="KW-0028">Amino-acid biosynthesis</keyword>
<gene>
    <name evidence="9" type="primary">folD</name>
    <name evidence="12" type="ORF">ENU74_00185</name>
</gene>
<comment type="caution">
    <text evidence="12">The sequence shown here is derived from an EMBL/GenBank/DDBJ whole genome shotgun (WGS) entry which is preliminary data.</text>
</comment>
<feature type="binding site" evidence="9">
    <location>
        <position position="232"/>
    </location>
    <ligand>
        <name>NADP(+)</name>
        <dbReference type="ChEBI" id="CHEBI:58349"/>
    </ligand>
</feature>
<evidence type="ECO:0000256" key="9">
    <source>
        <dbReference type="HAMAP-Rule" id="MF_01576"/>
    </source>
</evidence>
<dbReference type="PANTHER" id="PTHR48099">
    <property type="entry name" value="C-1-TETRAHYDROFOLATE SYNTHASE, CYTOPLASMIC-RELATED"/>
    <property type="match status" value="1"/>
</dbReference>
<dbReference type="CDD" id="cd01080">
    <property type="entry name" value="NAD_bind_m-THF_DH_Cyclohyd"/>
    <property type="match status" value="1"/>
</dbReference>
<accession>A0A7V3ZU76</accession>
<dbReference type="EMBL" id="DTDR01000006">
    <property type="protein sequence ID" value="HGK63010.1"/>
    <property type="molecule type" value="Genomic_DNA"/>
</dbReference>
<dbReference type="Pfam" id="PF00763">
    <property type="entry name" value="THF_DHG_CYH"/>
    <property type="match status" value="1"/>
</dbReference>
<evidence type="ECO:0000256" key="7">
    <source>
        <dbReference type="ARBA" id="ARBA00023167"/>
    </source>
</evidence>
<dbReference type="EC" id="1.5.1.5" evidence="9"/>
<comment type="similarity">
    <text evidence="9">Belongs to the tetrahydrofolate dehydrogenase/cyclohydrolase family.</text>
</comment>
<comment type="caution">
    <text evidence="9">Lacks conserved residue(s) required for the propagation of feature annotation.</text>
</comment>
<keyword evidence="6 9" id="KW-0560">Oxidoreductase</keyword>
<evidence type="ECO:0000256" key="6">
    <source>
        <dbReference type="ARBA" id="ARBA00023002"/>
    </source>
</evidence>
<dbReference type="GO" id="GO:0000105">
    <property type="term" value="P:L-histidine biosynthetic process"/>
    <property type="evidence" value="ECO:0007669"/>
    <property type="project" value="UniProtKB-KW"/>
</dbReference>
<dbReference type="GO" id="GO:0004477">
    <property type="term" value="F:methenyltetrahydrofolate cyclohydrolase activity"/>
    <property type="evidence" value="ECO:0007669"/>
    <property type="project" value="UniProtKB-UniRule"/>
</dbReference>
<dbReference type="PRINTS" id="PR00085">
    <property type="entry name" value="THFDHDRGNASE"/>
</dbReference>
<proteinExistence type="inferred from homology"/>
<feature type="domain" description="Tetrahydrofolate dehydrogenase/cyclohydrolase NAD(P)-binding" evidence="11">
    <location>
        <begin position="136"/>
        <end position="285"/>
    </location>
</feature>
<dbReference type="PANTHER" id="PTHR48099:SF5">
    <property type="entry name" value="C-1-TETRAHYDROFOLATE SYNTHASE, CYTOPLASMIC"/>
    <property type="match status" value="1"/>
</dbReference>
<evidence type="ECO:0000313" key="12">
    <source>
        <dbReference type="EMBL" id="HGK63010.1"/>
    </source>
</evidence>
<keyword evidence="4 9" id="KW-0378">Hydrolase</keyword>
<dbReference type="GO" id="GO:0035999">
    <property type="term" value="P:tetrahydrofolate interconversion"/>
    <property type="evidence" value="ECO:0007669"/>
    <property type="project" value="UniProtKB-UniRule"/>
</dbReference>
<keyword evidence="7 9" id="KW-0486">Methionine biosynthesis</keyword>
<dbReference type="Pfam" id="PF02882">
    <property type="entry name" value="THF_DHG_CYH_C"/>
    <property type="match status" value="1"/>
</dbReference>
<comment type="catalytic activity">
    <reaction evidence="9">
        <text>(6R)-5,10-methenyltetrahydrofolate + H2O = (6R)-10-formyltetrahydrofolate + H(+)</text>
        <dbReference type="Rhea" id="RHEA:23700"/>
        <dbReference type="ChEBI" id="CHEBI:15377"/>
        <dbReference type="ChEBI" id="CHEBI:15378"/>
        <dbReference type="ChEBI" id="CHEBI:57455"/>
        <dbReference type="ChEBI" id="CHEBI:195366"/>
        <dbReference type="EC" id="3.5.4.9"/>
    </reaction>
</comment>
<name>A0A7V3ZU76_UNCW3</name>
<dbReference type="InterPro" id="IPR046346">
    <property type="entry name" value="Aminoacid_DH-like_N_sf"/>
</dbReference>
<evidence type="ECO:0000256" key="5">
    <source>
        <dbReference type="ARBA" id="ARBA00022857"/>
    </source>
</evidence>
<protein>
    <recommendedName>
        <fullName evidence="9">Bifunctional protein FolD</fullName>
    </recommendedName>
    <domain>
        <recommendedName>
            <fullName evidence="9">Methylenetetrahydrofolate dehydrogenase</fullName>
            <ecNumber evidence="9">1.5.1.5</ecNumber>
        </recommendedName>
    </domain>
    <domain>
        <recommendedName>
            <fullName evidence="9">Methenyltetrahydrofolate cyclohydrolase</fullName>
            <ecNumber evidence="9">3.5.4.9</ecNumber>
        </recommendedName>
    </domain>
</protein>
<keyword evidence="8 9" id="KW-0511">Multifunctional enzyme</keyword>
<dbReference type="InterPro" id="IPR000672">
    <property type="entry name" value="THF_DH/CycHdrlase"/>
</dbReference>
<dbReference type="AlphaFoldDB" id="A0A7V3ZU76"/>
<dbReference type="GO" id="GO:0004488">
    <property type="term" value="F:methylenetetrahydrofolate dehydrogenase (NADP+) activity"/>
    <property type="evidence" value="ECO:0007669"/>
    <property type="project" value="UniProtKB-UniRule"/>
</dbReference>
<dbReference type="Gene3D" id="3.40.50.720">
    <property type="entry name" value="NAD(P)-binding Rossmann-like Domain"/>
    <property type="match status" value="1"/>
</dbReference>
<dbReference type="SUPFAM" id="SSF51735">
    <property type="entry name" value="NAD(P)-binding Rossmann-fold domains"/>
    <property type="match status" value="1"/>
</dbReference>
<dbReference type="Gene3D" id="3.40.50.10860">
    <property type="entry name" value="Leucine Dehydrogenase, chain A, domain 1"/>
    <property type="match status" value="1"/>
</dbReference>
<dbReference type="GO" id="GO:0009086">
    <property type="term" value="P:methionine biosynthetic process"/>
    <property type="evidence" value="ECO:0007669"/>
    <property type="project" value="UniProtKB-KW"/>
</dbReference>
<comment type="subunit">
    <text evidence="9">Homodimer.</text>
</comment>
<dbReference type="InterPro" id="IPR036291">
    <property type="entry name" value="NAD(P)-bd_dom_sf"/>
</dbReference>
<evidence type="ECO:0000256" key="4">
    <source>
        <dbReference type="ARBA" id="ARBA00022801"/>
    </source>
</evidence>
<evidence type="ECO:0000259" key="10">
    <source>
        <dbReference type="Pfam" id="PF00763"/>
    </source>
</evidence>
<dbReference type="HAMAP" id="MF_01576">
    <property type="entry name" value="THF_DHG_CYH"/>
    <property type="match status" value="1"/>
</dbReference>
<evidence type="ECO:0000256" key="1">
    <source>
        <dbReference type="ARBA" id="ARBA00004777"/>
    </source>
</evidence>
<evidence type="ECO:0000256" key="3">
    <source>
        <dbReference type="ARBA" id="ARBA00022755"/>
    </source>
</evidence>
<keyword evidence="3 9" id="KW-0658">Purine biosynthesis</keyword>
<organism evidence="12">
    <name type="scientific">candidate division WOR-3 bacterium</name>
    <dbReference type="NCBI Taxonomy" id="2052148"/>
    <lineage>
        <taxon>Bacteria</taxon>
        <taxon>Bacteria division WOR-3</taxon>
    </lineage>
</organism>
<dbReference type="EC" id="3.5.4.9" evidence="9"/>
<dbReference type="GO" id="GO:0006164">
    <property type="term" value="P:purine nucleotide biosynthetic process"/>
    <property type="evidence" value="ECO:0007669"/>
    <property type="project" value="UniProtKB-KW"/>
</dbReference>
<dbReference type="UniPathway" id="UPA00193"/>
<sequence>MAAIILEGKEILLRKEEALKEKIKKLRAHPVFLIIQIGSDESTFVYVKNKIKKSEKLGLVPLYKNFKEEDDEEKIINFIKEEQRREDVCGVIVEQPIPKKFNNLRIISAIDPEKDIDCLTPYNLGRLAWDAPLFYPATPKAVFDILENYQIETVGKKVLVISRSLIIGKPLLLMLLRKGRFGDATPICAHSKTKELKELTLIADIIITAVGKPNFLTPDMVKEESIIIDCGINVVEKDGKKTICGDAAFFQLVEKVKAITPVPGGVGVLTTINILENVILSYERRA</sequence>
<reference evidence="12" key="1">
    <citation type="journal article" date="2020" name="mSystems">
        <title>Genome- and Community-Level Interaction Insights into Carbon Utilization and Element Cycling Functions of Hydrothermarchaeota in Hydrothermal Sediment.</title>
        <authorList>
            <person name="Zhou Z."/>
            <person name="Liu Y."/>
            <person name="Xu W."/>
            <person name="Pan J."/>
            <person name="Luo Z.H."/>
            <person name="Li M."/>
        </authorList>
    </citation>
    <scope>NUCLEOTIDE SEQUENCE [LARGE SCALE GENOMIC DNA]</scope>
    <source>
        <strain evidence="12">SpSt-697</strain>
    </source>
</reference>
<keyword evidence="5 9" id="KW-0521">NADP</keyword>
<evidence type="ECO:0000256" key="2">
    <source>
        <dbReference type="ARBA" id="ARBA00022563"/>
    </source>
</evidence>
<comment type="pathway">
    <text evidence="1 9">One-carbon metabolism; tetrahydrofolate interconversion.</text>
</comment>
<keyword evidence="9" id="KW-0368">Histidine biosynthesis</keyword>
<dbReference type="SUPFAM" id="SSF53223">
    <property type="entry name" value="Aminoacid dehydrogenase-like, N-terminal domain"/>
    <property type="match status" value="1"/>
</dbReference>
<evidence type="ECO:0000256" key="8">
    <source>
        <dbReference type="ARBA" id="ARBA00023268"/>
    </source>
</evidence>
<comment type="function">
    <text evidence="9">Catalyzes the oxidation of 5,10-methylenetetrahydrofolate to 5,10-methenyltetrahydrofolate and then the hydrolysis of 5,10-methenyltetrahydrofolate to 10-formyltetrahydrofolate.</text>
</comment>
<dbReference type="GO" id="GO:0005829">
    <property type="term" value="C:cytosol"/>
    <property type="evidence" value="ECO:0007669"/>
    <property type="project" value="TreeGrafter"/>
</dbReference>
<evidence type="ECO:0000259" key="11">
    <source>
        <dbReference type="Pfam" id="PF02882"/>
    </source>
</evidence>
<dbReference type="InterPro" id="IPR020630">
    <property type="entry name" value="THF_DH/CycHdrlase_cat_dom"/>
</dbReference>
<dbReference type="InterPro" id="IPR020631">
    <property type="entry name" value="THF_DH/CycHdrlase_NAD-bd_dom"/>
</dbReference>